<dbReference type="RefSeq" id="XP_019517165.1">
    <property type="nucleotide sequence ID" value="XM_019661620.1"/>
</dbReference>
<keyword evidence="2" id="KW-1185">Reference proteome</keyword>
<proteinExistence type="predicted"/>
<feature type="region of interest" description="Disordered" evidence="1">
    <location>
        <begin position="329"/>
        <end position="363"/>
    </location>
</feature>
<evidence type="ECO:0000313" key="2">
    <source>
        <dbReference type="Proteomes" id="UP000694851"/>
    </source>
</evidence>
<dbReference type="InterPro" id="IPR029272">
    <property type="entry name" value="CCDC7"/>
</dbReference>
<dbReference type="GeneID" id="109392910"/>
<protein>
    <submittedName>
        <fullName evidence="3">Coiled-coil domain-containing protein 7</fullName>
    </submittedName>
</protein>
<dbReference type="Proteomes" id="UP000694851">
    <property type="component" value="Unplaced"/>
</dbReference>
<gene>
    <name evidence="3" type="primary">CCDC7</name>
</gene>
<feature type="region of interest" description="Disordered" evidence="1">
    <location>
        <begin position="382"/>
        <end position="409"/>
    </location>
</feature>
<dbReference type="PANTHER" id="PTHR22035">
    <property type="entry name" value="COILED-COIL DOMAIN-CONTAINING PROTEIN 7"/>
    <property type="match status" value="1"/>
</dbReference>
<sequence>MKPVKHLSAYGKKLANVPEISYKKGLFNSPLSHKPKEKHSVKVVRDKLEPMILRSPPTGESVVRFALPIPSSKTKELIAEDELLRKITKHLKTVADSLEETYGVSTENVEKPVAKPAQEELSLSVGDDLNSFLDCCSQFAAQLEEAVQEERHILESLFQWFQQQVNQVEEISKDQYFSEVEFPAPDKTVTLSIAQVGKHAQKLEELKNRLREGSVFSWKALMSSSSRESRELPEAMEGCKNVQQKIEEFIKAHRTEEFIDVVAPEPQTAYSVSNQLTAMLKIFEKQSNMLQRVRSDQVLLETKYKQMQNDYEVLSKEKLMLEHELQKLKNTEKTKSTRDQAKKTMKLEKKHAKEKSEDSEEKKSAVKEFKIKEDFLKTQKKPTYDRTKKTMTTAKKHAKEKSEDSEEKKPLVKEFKIKEDFLKAQEAETAKLQLTQFLKQGELLERGEMIHTTVEKSISKMEVEGGDLKYISLEKETSKAQVADSSGQDTNGKIQEYPQEAETAKLQLTQFLKQGELLERGEMIHTTVERSISKLDIKGEDLEYIPLEKETSKAQVADSSGQDTNGKIQEYPQISVIDNGSSVEIRS</sequence>
<dbReference type="PANTHER" id="PTHR22035:SF4">
    <property type="entry name" value="COILED-COIL DOMAIN-CONTAINING PROTEIN 7"/>
    <property type="match status" value="1"/>
</dbReference>
<feature type="compositionally biased region" description="Polar residues" evidence="1">
    <location>
        <begin position="553"/>
        <end position="567"/>
    </location>
</feature>
<reference evidence="3" key="1">
    <citation type="submission" date="2025-08" db="UniProtKB">
        <authorList>
            <consortium name="RefSeq"/>
        </authorList>
    </citation>
    <scope>IDENTIFICATION</scope>
    <source>
        <tissue evidence="3">Muscle</tissue>
    </source>
</reference>
<dbReference type="CTD" id="79741"/>
<feature type="compositionally biased region" description="Basic and acidic residues" evidence="1">
    <location>
        <begin position="329"/>
        <end position="347"/>
    </location>
</feature>
<dbReference type="Pfam" id="PF15368">
    <property type="entry name" value="BioT2"/>
    <property type="match status" value="1"/>
</dbReference>
<feature type="compositionally biased region" description="Basic and acidic residues" evidence="1">
    <location>
        <begin position="354"/>
        <end position="363"/>
    </location>
</feature>
<feature type="compositionally biased region" description="Basic and acidic residues" evidence="1">
    <location>
        <begin position="400"/>
        <end position="409"/>
    </location>
</feature>
<dbReference type="OrthoDB" id="9048348at2759"/>
<feature type="region of interest" description="Disordered" evidence="1">
    <location>
        <begin position="551"/>
        <end position="573"/>
    </location>
</feature>
<dbReference type="AlphaFoldDB" id="A0A8B7SY94"/>
<accession>A0A8B7SY94</accession>
<evidence type="ECO:0000313" key="3">
    <source>
        <dbReference type="RefSeq" id="XP_019517165.1"/>
    </source>
</evidence>
<evidence type="ECO:0000256" key="1">
    <source>
        <dbReference type="SAM" id="MobiDB-lite"/>
    </source>
</evidence>
<dbReference type="KEGG" id="hai:109392910"/>
<name>A0A8B7SY94_HIPAR</name>
<organism evidence="2 3">
    <name type="scientific">Hipposideros armiger</name>
    <name type="common">Great Himalayan leaf-nosed bat</name>
    <dbReference type="NCBI Taxonomy" id="186990"/>
    <lineage>
        <taxon>Eukaryota</taxon>
        <taxon>Metazoa</taxon>
        <taxon>Chordata</taxon>
        <taxon>Craniata</taxon>
        <taxon>Vertebrata</taxon>
        <taxon>Euteleostomi</taxon>
        <taxon>Mammalia</taxon>
        <taxon>Eutheria</taxon>
        <taxon>Laurasiatheria</taxon>
        <taxon>Chiroptera</taxon>
        <taxon>Yinpterochiroptera</taxon>
        <taxon>Rhinolophoidea</taxon>
        <taxon>Hipposideridae</taxon>
        <taxon>Hipposideros</taxon>
    </lineage>
</organism>